<feature type="transmembrane region" description="Helical" evidence="1">
    <location>
        <begin position="54"/>
        <end position="75"/>
    </location>
</feature>
<gene>
    <name evidence="2" type="ORF">ACFQDI_08855</name>
</gene>
<evidence type="ECO:0000313" key="2">
    <source>
        <dbReference type="EMBL" id="MFC5454959.1"/>
    </source>
</evidence>
<proteinExistence type="predicted"/>
<protein>
    <submittedName>
        <fullName evidence="2">Phage abortive infection protein</fullName>
    </submittedName>
</protein>
<accession>A0ABW0KNE6</accession>
<evidence type="ECO:0000313" key="3">
    <source>
        <dbReference type="Proteomes" id="UP001596052"/>
    </source>
</evidence>
<organism evidence="2 3">
    <name type="scientific">Prosthecobacter fluviatilis</name>
    <dbReference type="NCBI Taxonomy" id="445931"/>
    <lineage>
        <taxon>Bacteria</taxon>
        <taxon>Pseudomonadati</taxon>
        <taxon>Verrucomicrobiota</taxon>
        <taxon>Verrucomicrobiia</taxon>
        <taxon>Verrucomicrobiales</taxon>
        <taxon>Verrucomicrobiaceae</taxon>
        <taxon>Prosthecobacter</taxon>
    </lineage>
</organism>
<comment type="caution">
    <text evidence="2">The sequence shown here is derived from an EMBL/GenBank/DDBJ whole genome shotgun (WGS) entry which is preliminary data.</text>
</comment>
<sequence>MKVLKCLAISIVILAFLLTPLLPFIPEEWSFQLPWVPLWGNVLKLEQAGIYGDFVGGFIGTIAFMVSVVILFISYQNQKETNRQNLDDQRQSSKQTVFDVRFYDMLKCHRENTAELEIEGKVGRRVFVSFIREFRKALSIVNALPETDSAQQLTTTSKIDLAYLAFYYGVGPNSTRLLRAATDHLPKASVEKVILEMGGAQVAYRELLKKPEDKGDLASRYLANLSKAEWELVRITYQPFDGHQSRLGHYYRHLYQMMKFVDSHPDKKMRRSYAALVRAQLSNHEQALLCLNSISKIGSAWSGENGFLQMYSMIKNIPKCFFDSEAEIDLEHQFPDMEFEYKDVERANKMPGKR</sequence>
<dbReference type="Proteomes" id="UP001596052">
    <property type="component" value="Unassembled WGS sequence"/>
</dbReference>
<dbReference type="EMBL" id="JBHSMQ010000003">
    <property type="protein sequence ID" value="MFC5454959.1"/>
    <property type="molecule type" value="Genomic_DNA"/>
</dbReference>
<dbReference type="Pfam" id="PF16872">
    <property type="entry name" value="putAbiC"/>
    <property type="match status" value="1"/>
</dbReference>
<keyword evidence="1" id="KW-0812">Transmembrane</keyword>
<keyword evidence="1" id="KW-1133">Transmembrane helix</keyword>
<keyword evidence="3" id="KW-1185">Reference proteome</keyword>
<evidence type="ECO:0000256" key="1">
    <source>
        <dbReference type="SAM" id="Phobius"/>
    </source>
</evidence>
<dbReference type="InterPro" id="IPR031709">
    <property type="entry name" value="PutAbiC"/>
</dbReference>
<reference evidence="3" key="1">
    <citation type="journal article" date="2019" name="Int. J. Syst. Evol. Microbiol.">
        <title>The Global Catalogue of Microorganisms (GCM) 10K type strain sequencing project: providing services to taxonomists for standard genome sequencing and annotation.</title>
        <authorList>
            <consortium name="The Broad Institute Genomics Platform"/>
            <consortium name="The Broad Institute Genome Sequencing Center for Infectious Disease"/>
            <person name="Wu L."/>
            <person name="Ma J."/>
        </authorList>
    </citation>
    <scope>NUCLEOTIDE SEQUENCE [LARGE SCALE GENOMIC DNA]</scope>
    <source>
        <strain evidence="3">CGMCC 4.1469</strain>
    </source>
</reference>
<keyword evidence="1" id="KW-0472">Membrane</keyword>
<dbReference type="RefSeq" id="WP_377165575.1">
    <property type="nucleotide sequence ID" value="NZ_JBHSMQ010000003.1"/>
</dbReference>
<name>A0ABW0KNE6_9BACT</name>